<name>A0A8S5QXC6_9CAUD</name>
<reference evidence="1" key="1">
    <citation type="journal article" date="2021" name="Proc. Natl. Acad. Sci. U.S.A.">
        <title>A Catalog of Tens of Thousands of Viruses from Human Metagenomes Reveals Hidden Associations with Chronic Diseases.</title>
        <authorList>
            <person name="Tisza M.J."/>
            <person name="Buck C.B."/>
        </authorList>
    </citation>
    <scope>NUCLEOTIDE SEQUENCE</scope>
    <source>
        <strain evidence="1">Ct9lR64</strain>
    </source>
</reference>
<evidence type="ECO:0000313" key="1">
    <source>
        <dbReference type="EMBL" id="DAE23854.1"/>
    </source>
</evidence>
<organism evidence="1">
    <name type="scientific">Siphoviridae sp. ct9lR64</name>
    <dbReference type="NCBI Taxonomy" id="2826178"/>
    <lineage>
        <taxon>Viruses</taxon>
        <taxon>Duplodnaviria</taxon>
        <taxon>Heunggongvirae</taxon>
        <taxon>Uroviricota</taxon>
        <taxon>Caudoviricetes</taxon>
    </lineage>
</organism>
<accession>A0A8S5QXC6</accession>
<sequence length="137" mass="16650">MSTNIRAEISENNKYYISKEKYYELRHFCHQYKEWKKEAKQIKYRITKNPMEQRNPANGDSRPVEEEAARLYEIEEKMRLVEDTANEADEFLGSYIFLVVTGAASFDFIKNFMKVPVSRNEFYEKYRKFFWLLSKKR</sequence>
<dbReference type="EMBL" id="BK015760">
    <property type="protein sequence ID" value="DAE23854.1"/>
    <property type="molecule type" value="Genomic_DNA"/>
</dbReference>
<proteinExistence type="predicted"/>
<protein>
    <submittedName>
        <fullName evidence="1">Uncharacterized protein</fullName>
    </submittedName>
</protein>